<evidence type="ECO:0000313" key="2">
    <source>
        <dbReference type="Proteomes" id="UP000555103"/>
    </source>
</evidence>
<protein>
    <recommendedName>
        <fullName evidence="3">Class I SAM-dependent methyltransferase</fullName>
    </recommendedName>
</protein>
<dbReference type="EMBL" id="JACIEP010000015">
    <property type="protein sequence ID" value="MBB4037558.1"/>
    <property type="molecule type" value="Genomic_DNA"/>
</dbReference>
<keyword evidence="2" id="KW-1185">Reference proteome</keyword>
<gene>
    <name evidence="1" type="ORF">GGR21_003478</name>
</gene>
<comment type="caution">
    <text evidence="1">The sequence shown here is derived from an EMBL/GenBank/DDBJ whole genome shotgun (WGS) entry which is preliminary data.</text>
</comment>
<reference evidence="1 2" key="1">
    <citation type="submission" date="2020-08" db="EMBL/GenBank/DDBJ databases">
        <title>Genomic Encyclopedia of Type Strains, Phase IV (KMG-IV): sequencing the most valuable type-strain genomes for metagenomic binning, comparative biology and taxonomic classification.</title>
        <authorList>
            <person name="Goeker M."/>
        </authorList>
    </citation>
    <scope>NUCLEOTIDE SEQUENCE [LARGE SCALE GENOMIC DNA]</scope>
    <source>
        <strain evidence="1 2">DSM 104969</strain>
    </source>
</reference>
<dbReference type="InterPro" id="IPR029063">
    <property type="entry name" value="SAM-dependent_MTases_sf"/>
</dbReference>
<dbReference type="AlphaFoldDB" id="A0A840CTQ2"/>
<organism evidence="1 2">
    <name type="scientific">Dysgonomonas hofstadii</name>
    <dbReference type="NCBI Taxonomy" id="637886"/>
    <lineage>
        <taxon>Bacteria</taxon>
        <taxon>Pseudomonadati</taxon>
        <taxon>Bacteroidota</taxon>
        <taxon>Bacteroidia</taxon>
        <taxon>Bacteroidales</taxon>
        <taxon>Dysgonomonadaceae</taxon>
        <taxon>Dysgonomonas</taxon>
    </lineage>
</organism>
<evidence type="ECO:0000313" key="1">
    <source>
        <dbReference type="EMBL" id="MBB4037558.1"/>
    </source>
</evidence>
<proteinExistence type="predicted"/>
<accession>A0A840CTQ2</accession>
<name>A0A840CTQ2_9BACT</name>
<dbReference type="Proteomes" id="UP000555103">
    <property type="component" value="Unassembled WGS sequence"/>
</dbReference>
<dbReference type="RefSeq" id="WP_183308401.1">
    <property type="nucleotide sequence ID" value="NZ_JACIEP010000015.1"/>
</dbReference>
<dbReference type="SUPFAM" id="SSF53335">
    <property type="entry name" value="S-adenosyl-L-methionine-dependent methyltransferases"/>
    <property type="match status" value="1"/>
</dbReference>
<evidence type="ECO:0008006" key="3">
    <source>
        <dbReference type="Google" id="ProtNLM"/>
    </source>
</evidence>
<sequence>MNNLKAVIDNQINKNAGINLLCKWKSHFNFSDEMLRSVHKIKYIDKYLQESLTDYAANKVLDEFYRINQYYQFNDNSKIELKSIYANLINDLANKQTPADQLAEIHFSNLKQWLLKTNLFAAKMYSNSAENIEPTVCFEYTPRLQLDILQIDMSKIVEPVLDIGCGQKGNLVNYFRRKGIEAFGIDRFPSDSLYIQNTDWLEFDYGVNRWGTIISNLGFSNHFVHHHLRKDGNYVYYAKKYMEVIRSLKVNGSFHYAPDLSFIEQFLDTGIYKIKQKPIDNRSYKSTVIKRLL</sequence>